<dbReference type="EMBL" id="CP059378">
    <property type="protein sequence ID" value="QLY81820.1"/>
    <property type="molecule type" value="Genomic_DNA"/>
</dbReference>
<reference evidence="1 2" key="1">
    <citation type="submission" date="2020-07" db="EMBL/GenBank/DDBJ databases">
        <title>Electron transfer.</title>
        <authorList>
            <person name="Huang L."/>
            <person name="Liu X."/>
            <person name="Zhou S."/>
        </authorList>
    </citation>
    <scope>NUCLEOTIDE SEQUENCE [LARGE SCALE GENOMIC DNA]</scope>
    <source>
        <strain evidence="1 2">Lx1</strain>
    </source>
</reference>
<proteinExistence type="predicted"/>
<dbReference type="KEGG" id="cint:HZF06_09615"/>
<dbReference type="AlphaFoldDB" id="A0A7D7A695"/>
<protein>
    <submittedName>
        <fullName evidence="1">Uncharacterized protein</fullName>
    </submittedName>
</protein>
<gene>
    <name evidence="1" type="ORF">HZF06_09615</name>
</gene>
<organism evidence="1 2">
    <name type="scientific">Clostridium intestinale</name>
    <dbReference type="NCBI Taxonomy" id="36845"/>
    <lineage>
        <taxon>Bacteria</taxon>
        <taxon>Bacillati</taxon>
        <taxon>Bacillota</taxon>
        <taxon>Clostridia</taxon>
        <taxon>Eubacteriales</taxon>
        <taxon>Clostridiaceae</taxon>
        <taxon>Clostridium</taxon>
    </lineage>
</organism>
<dbReference type="RefSeq" id="WP_181603336.1">
    <property type="nucleotide sequence ID" value="NZ_CP059378.1"/>
</dbReference>
<accession>A0A7D7A695</accession>
<dbReference type="Proteomes" id="UP000512286">
    <property type="component" value="Chromosome"/>
</dbReference>
<sequence>MSWNIGVIAVYASENEIENVIPDLFELEETDVYFEDVSSVSMGNSIGVGYSNNWIIIIDPVCRFLRSDKYPKELVKKGYRVKSFYISENLIFRNYSKTFLGEVKVDEYSGIDSGNKYLKDNKVIPKDEWGETLIIQILEFEIFNNRNSNDFSLMNIKYKKYNID</sequence>
<evidence type="ECO:0000313" key="2">
    <source>
        <dbReference type="Proteomes" id="UP000512286"/>
    </source>
</evidence>
<name>A0A7D7A695_9CLOT</name>
<evidence type="ECO:0000313" key="1">
    <source>
        <dbReference type="EMBL" id="QLY81820.1"/>
    </source>
</evidence>